<dbReference type="EMBL" id="KV700091">
    <property type="protein sequence ID" value="OCF56355.1"/>
    <property type="molecule type" value="Genomic_DNA"/>
</dbReference>
<evidence type="ECO:0008006" key="3">
    <source>
        <dbReference type="Google" id="ProtNLM"/>
    </source>
</evidence>
<dbReference type="OrthoDB" id="2591432at2759"/>
<sequence length="242" mass="27048">MSSSSSSSTSLEPTLYTLLPSSLLSKFTSHLSLHSIHIEPLSLIDRIYTNSNPIVKGQLRNLRFRSRKLPTSSSLIKGKGKGKDEEGRWVHNLSYVSAPLRSQEYSEITTRAVIGLEILGMNSEEDIQDFIASLGFEHSHTYYSTGQLFHIPLPLPLPTPNPITLHLSITHLSANKTHISSNENTKSKNNKPWLIQLYPSRPVNAVSINGDVTYSDLVDYMRDFVDSLGIKGLDWSVVGRWT</sequence>
<reference evidence="1 2" key="1">
    <citation type="submission" date="2013-07" db="EMBL/GenBank/DDBJ databases">
        <title>The Genome Sequence of Kwoniella mangroviensis CBS10435.</title>
        <authorList>
            <consortium name="The Broad Institute Genome Sequencing Platform"/>
            <person name="Cuomo C."/>
            <person name="Litvintseva A."/>
            <person name="Chen Y."/>
            <person name="Heitman J."/>
            <person name="Sun S."/>
            <person name="Springer D."/>
            <person name="Dromer F."/>
            <person name="Young S.K."/>
            <person name="Zeng Q."/>
            <person name="Gargeya S."/>
            <person name="Fitzgerald M."/>
            <person name="Abouelleil A."/>
            <person name="Alvarado L."/>
            <person name="Berlin A.M."/>
            <person name="Chapman S.B."/>
            <person name="Dewar J."/>
            <person name="Goldberg J."/>
            <person name="Griggs A."/>
            <person name="Gujja S."/>
            <person name="Hansen M."/>
            <person name="Howarth C."/>
            <person name="Imamovic A."/>
            <person name="Larimer J."/>
            <person name="McCowan C."/>
            <person name="Murphy C."/>
            <person name="Pearson M."/>
            <person name="Priest M."/>
            <person name="Roberts A."/>
            <person name="Saif S."/>
            <person name="Shea T."/>
            <person name="Sykes S."/>
            <person name="Wortman J."/>
            <person name="Nusbaum C."/>
            <person name="Birren B."/>
        </authorList>
    </citation>
    <scope>NUCLEOTIDE SEQUENCE [LARGE SCALE GENOMIC DNA]</scope>
    <source>
        <strain evidence="1 2">CBS 10435</strain>
    </source>
</reference>
<organism evidence="1 2">
    <name type="scientific">Kwoniella mangroviensis CBS 10435</name>
    <dbReference type="NCBI Taxonomy" id="1331196"/>
    <lineage>
        <taxon>Eukaryota</taxon>
        <taxon>Fungi</taxon>
        <taxon>Dikarya</taxon>
        <taxon>Basidiomycota</taxon>
        <taxon>Agaricomycotina</taxon>
        <taxon>Tremellomycetes</taxon>
        <taxon>Tremellales</taxon>
        <taxon>Cryptococcaceae</taxon>
        <taxon>Kwoniella</taxon>
    </lineage>
</organism>
<proteinExistence type="predicted"/>
<name>A0A1B9ILA9_9TREE</name>
<protein>
    <recommendedName>
        <fullName evidence="3">Mediator of RNA polymerase II transcription subunit 18</fullName>
    </recommendedName>
</protein>
<keyword evidence="2" id="KW-1185">Reference proteome</keyword>
<evidence type="ECO:0000313" key="2">
    <source>
        <dbReference type="Proteomes" id="UP000092583"/>
    </source>
</evidence>
<reference evidence="2" key="2">
    <citation type="submission" date="2013-12" db="EMBL/GenBank/DDBJ databases">
        <title>Evolution of pathogenesis and genome organization in the Tremellales.</title>
        <authorList>
            <person name="Cuomo C."/>
            <person name="Litvintseva A."/>
            <person name="Heitman J."/>
            <person name="Chen Y."/>
            <person name="Sun S."/>
            <person name="Springer D."/>
            <person name="Dromer F."/>
            <person name="Young S."/>
            <person name="Zeng Q."/>
            <person name="Chapman S."/>
            <person name="Gujja S."/>
            <person name="Saif S."/>
            <person name="Birren B."/>
        </authorList>
    </citation>
    <scope>NUCLEOTIDE SEQUENCE [LARGE SCALE GENOMIC DNA]</scope>
    <source>
        <strain evidence="2">CBS 10435</strain>
    </source>
</reference>
<evidence type="ECO:0000313" key="1">
    <source>
        <dbReference type="EMBL" id="OCF56355.1"/>
    </source>
</evidence>
<accession>A0A1B9ILA9</accession>
<dbReference type="AlphaFoldDB" id="A0A1B9ILA9"/>
<gene>
    <name evidence="1" type="ORF">L486_06297</name>
</gene>
<dbReference type="Proteomes" id="UP000092583">
    <property type="component" value="Unassembled WGS sequence"/>
</dbReference>